<name>A0A9X1V6I7_9BACL</name>
<accession>A0A9X1V6I7</accession>
<dbReference type="CDD" id="cd03311">
    <property type="entry name" value="CIMS_C_terminal_like"/>
    <property type="match status" value="1"/>
</dbReference>
<evidence type="ECO:0000313" key="3">
    <source>
        <dbReference type="Proteomes" id="UP001139263"/>
    </source>
</evidence>
<keyword evidence="2" id="KW-0489">Methyltransferase</keyword>
<comment type="caution">
    <text evidence="2">The sequence shown here is derived from an EMBL/GenBank/DDBJ whole genome shotgun (WGS) entry which is preliminary data.</text>
</comment>
<dbReference type="RefSeq" id="WP_241711806.1">
    <property type="nucleotide sequence ID" value="NZ_JALBUF010000001.1"/>
</dbReference>
<sequence length="394" mass="43716">MSKELPLFPVTVVGSWPRSREVLRALRDKREGRMDEAEFLRITEGAILESVRMQEEAGVDLLTDGEQRRDNFISFVAEKLHHVKMLTVAELLDYVEDKAGFEEILGTLDVPAFSLSNPVAVGPIARAKPLALDEFLFLRKHTDRAIKVALPGPYLLTRSMWVEGLSQAAYPTKEALAKDVVRILREELEDLVNAGADFIQLDEPVLTELVFTQKNANRTFMCGALTAKVDAQAELQFATDLINEVVEGFRGRGSRLGVHVCRGNWSTQEDVLLRGPYEPLMPYLACLAVDQLVLEYATPRAGELDALQALRDTEVGLGVVNPRLSTVELASDIVNKVESSLAYLPKERIFLNPDCGFGTFAQRPMNSSQEAVKKLRACADAAQVLRAKYNDASL</sequence>
<reference evidence="2" key="1">
    <citation type="submission" date="2022-03" db="EMBL/GenBank/DDBJ databases">
        <title>Draft Genome Sequence of Firmicute Strain S0AB, a Heterotrophic Iron/Sulfur-Oxidizing Extreme Acidophile.</title>
        <authorList>
            <person name="Vergara E."/>
            <person name="Pakostova E."/>
            <person name="Johnson D.B."/>
            <person name="Holmes D.S."/>
        </authorList>
    </citation>
    <scope>NUCLEOTIDE SEQUENCE</scope>
    <source>
        <strain evidence="2">S0AB</strain>
    </source>
</reference>
<dbReference type="AlphaFoldDB" id="A0A9X1V6I7"/>
<dbReference type="PANTHER" id="PTHR43844:SF2">
    <property type="entry name" value="SYNTHASE, VITAMIN-B12 INDEPENDENT, PUTATIVE (AFU_ORTHOLOGUE AFUA_3G12060)-RELATED"/>
    <property type="match status" value="1"/>
</dbReference>
<dbReference type="SUPFAM" id="SSF51726">
    <property type="entry name" value="UROD/MetE-like"/>
    <property type="match status" value="1"/>
</dbReference>
<dbReference type="GO" id="GO:0003871">
    <property type="term" value="F:5-methyltetrahydropteroyltriglutamate-homocysteine S-methyltransferase activity"/>
    <property type="evidence" value="ECO:0007669"/>
    <property type="project" value="UniProtKB-EC"/>
</dbReference>
<evidence type="ECO:0000259" key="1">
    <source>
        <dbReference type="Pfam" id="PF01717"/>
    </source>
</evidence>
<dbReference type="Pfam" id="PF01717">
    <property type="entry name" value="Meth_synt_2"/>
    <property type="match status" value="1"/>
</dbReference>
<dbReference type="Gene3D" id="3.20.20.210">
    <property type="match status" value="1"/>
</dbReference>
<dbReference type="Proteomes" id="UP001139263">
    <property type="component" value="Unassembled WGS sequence"/>
</dbReference>
<dbReference type="GO" id="GO:0008270">
    <property type="term" value="F:zinc ion binding"/>
    <property type="evidence" value="ECO:0007669"/>
    <property type="project" value="InterPro"/>
</dbReference>
<dbReference type="PANTHER" id="PTHR43844">
    <property type="entry name" value="METHIONINE SYNTHASE"/>
    <property type="match status" value="1"/>
</dbReference>
<dbReference type="EMBL" id="JALBUF010000001">
    <property type="protein sequence ID" value="MCI0182193.1"/>
    <property type="molecule type" value="Genomic_DNA"/>
</dbReference>
<feature type="domain" description="Cobalamin-independent methionine synthase MetE C-terminal/archaeal" evidence="1">
    <location>
        <begin position="8"/>
        <end position="382"/>
    </location>
</feature>
<keyword evidence="2" id="KW-0808">Transferase</keyword>
<dbReference type="GO" id="GO:0032259">
    <property type="term" value="P:methylation"/>
    <property type="evidence" value="ECO:0007669"/>
    <property type="project" value="UniProtKB-KW"/>
</dbReference>
<dbReference type="InterPro" id="IPR002629">
    <property type="entry name" value="Met_Synth_C/arc"/>
</dbReference>
<evidence type="ECO:0000313" key="2">
    <source>
        <dbReference type="EMBL" id="MCI0182193.1"/>
    </source>
</evidence>
<dbReference type="InterPro" id="IPR038071">
    <property type="entry name" value="UROD/MetE-like_sf"/>
</dbReference>
<organism evidence="2 3">
    <name type="scientific">Sulfoacidibacillus ferrooxidans</name>
    <dbReference type="NCBI Taxonomy" id="2005001"/>
    <lineage>
        <taxon>Bacteria</taxon>
        <taxon>Bacillati</taxon>
        <taxon>Bacillota</taxon>
        <taxon>Bacilli</taxon>
        <taxon>Bacillales</taxon>
        <taxon>Alicyclobacillaceae</taxon>
        <taxon>Sulfoacidibacillus</taxon>
    </lineage>
</organism>
<keyword evidence="3" id="KW-1185">Reference proteome</keyword>
<proteinExistence type="predicted"/>
<dbReference type="EC" id="2.1.1.14" evidence="2"/>
<gene>
    <name evidence="2" type="primary">metE</name>
    <name evidence="2" type="ORF">MM817_00449</name>
</gene>
<dbReference type="GO" id="GO:0009086">
    <property type="term" value="P:methionine biosynthetic process"/>
    <property type="evidence" value="ECO:0007669"/>
    <property type="project" value="InterPro"/>
</dbReference>
<protein>
    <submittedName>
        <fullName evidence="2">5-methyltetrahydropteroyltriglutamate--homocysteine methyltransferase</fullName>
        <ecNumber evidence="2">2.1.1.14</ecNumber>
    </submittedName>
</protein>